<feature type="non-terminal residue" evidence="1">
    <location>
        <position position="1"/>
    </location>
</feature>
<sequence>NVQACRIDFQTFYYNTYLFCFNLLSEDLERKITKFYKS</sequence>
<dbReference type="AlphaFoldDB" id="X1QPA1"/>
<proteinExistence type="predicted"/>
<comment type="caution">
    <text evidence="1">The sequence shown here is derived from an EMBL/GenBank/DDBJ whole genome shotgun (WGS) entry which is preliminary data.</text>
</comment>
<organism evidence="1">
    <name type="scientific">marine sediment metagenome</name>
    <dbReference type="NCBI Taxonomy" id="412755"/>
    <lineage>
        <taxon>unclassified sequences</taxon>
        <taxon>metagenomes</taxon>
        <taxon>ecological metagenomes</taxon>
    </lineage>
</organism>
<reference evidence="1" key="1">
    <citation type="journal article" date="2014" name="Front. Microbiol.">
        <title>High frequency of phylogenetically diverse reductive dehalogenase-homologous genes in deep subseafloor sedimentary metagenomes.</title>
        <authorList>
            <person name="Kawai M."/>
            <person name="Futagami T."/>
            <person name="Toyoda A."/>
            <person name="Takaki Y."/>
            <person name="Nishi S."/>
            <person name="Hori S."/>
            <person name="Arai W."/>
            <person name="Tsubouchi T."/>
            <person name="Morono Y."/>
            <person name="Uchiyama I."/>
            <person name="Ito T."/>
            <person name="Fujiyama A."/>
            <person name="Inagaki F."/>
            <person name="Takami H."/>
        </authorList>
    </citation>
    <scope>NUCLEOTIDE SEQUENCE</scope>
    <source>
        <strain evidence="1">Expedition CK06-06</strain>
    </source>
</reference>
<gene>
    <name evidence="1" type="ORF">S06H3_66691</name>
</gene>
<accession>X1QPA1</accession>
<name>X1QPA1_9ZZZZ</name>
<evidence type="ECO:0000313" key="1">
    <source>
        <dbReference type="EMBL" id="GAI70367.1"/>
    </source>
</evidence>
<protein>
    <submittedName>
        <fullName evidence="1">Uncharacterized protein</fullName>
    </submittedName>
</protein>
<dbReference type="EMBL" id="BARV01045604">
    <property type="protein sequence ID" value="GAI70367.1"/>
    <property type="molecule type" value="Genomic_DNA"/>
</dbReference>